<dbReference type="GO" id="GO:0000166">
    <property type="term" value="F:nucleotide binding"/>
    <property type="evidence" value="ECO:0007669"/>
    <property type="project" value="InterPro"/>
</dbReference>
<evidence type="ECO:0000256" key="8">
    <source>
        <dbReference type="ARBA" id="ARBA00049244"/>
    </source>
</evidence>
<keyword evidence="4" id="KW-0548">Nucleotidyltransferase</keyword>
<evidence type="ECO:0000256" key="2">
    <source>
        <dbReference type="ARBA" id="ARBA00012417"/>
    </source>
</evidence>
<keyword evidence="3" id="KW-0808">Transferase</keyword>
<dbReference type="EMBL" id="MW046562">
    <property type="protein sequence ID" value="QVW56808.1"/>
    <property type="molecule type" value="Genomic_DNA"/>
</dbReference>
<evidence type="ECO:0000256" key="5">
    <source>
        <dbReference type="ARBA" id="ARBA00022705"/>
    </source>
</evidence>
<feature type="domain" description="DNA-directed DNA polymerase family B mitochondria/virus" evidence="10">
    <location>
        <begin position="414"/>
        <end position="825"/>
    </location>
</feature>
<evidence type="ECO:0000256" key="7">
    <source>
        <dbReference type="ARBA" id="ARBA00023125"/>
    </source>
</evidence>
<comment type="catalytic activity">
    <reaction evidence="8">
        <text>DNA(n) + a 2'-deoxyribonucleoside 5'-triphosphate = DNA(n+1) + diphosphate</text>
        <dbReference type="Rhea" id="RHEA:22508"/>
        <dbReference type="Rhea" id="RHEA-COMP:17339"/>
        <dbReference type="Rhea" id="RHEA-COMP:17340"/>
        <dbReference type="ChEBI" id="CHEBI:33019"/>
        <dbReference type="ChEBI" id="CHEBI:61560"/>
        <dbReference type="ChEBI" id="CHEBI:173112"/>
        <dbReference type="EC" id="2.7.7.7"/>
    </reaction>
</comment>
<evidence type="ECO:0000256" key="4">
    <source>
        <dbReference type="ARBA" id="ARBA00022695"/>
    </source>
</evidence>
<evidence type="ECO:0000313" key="11">
    <source>
        <dbReference type="EMBL" id="QVW56808.1"/>
    </source>
</evidence>
<sequence length="1070" mass="126561">MAVAINPANIEYGYFFDSNYDRIKEYIKQLILINEDSVVIQIHPSGRFKKDDEVRVMHMPPRRPLILDPQMDEDEIDFLLDNLRGLCNDVDNYEEFECSGWMFLGDIKYWVKIYPCQPNPTPDVDDSNMENFDDDNDGYQSDNERSRSPMQVLNSLIAALACYFITDQLPRGLDDKRLYIENYIADNIPELIEYMYMKNFKLNKLGEWHEEFKKYNIRVFSIKGNVLYAKKMEDSEDWINLYLNSKNQFAFVYQLGKLFKKRLDYVICDICFQLHNVNKECQQKIVPSEEEDVKIMKIPEGRHGLVTYADFESVLKPEENHDVSGYSFLTIDGRGKIFYEMTANKLEKSNIIEDFVNNLFLAADAYASGPLEDDGTCGICGYRFKKDENPVRKRNFITGVAKPCHFKCWFDYKNSMFVFFHNFRGYDSHFLMETLCDKYEVYKLQATNMEKFNMICIRRKDVRAVSITFKDTFNFFTTSLAKCVDTVENWKYTDENYRDSKGIFPYEWFDDIEKLRDNQLPPGPWINKLSNTVVDSTPAEEIWKKEKFEFFAQYHDFYCKLDTYQLADVFEEFRRTCVQEFRTDPVYFMGAPALTWYLGLRNNIDLFKIIKDEKIYLEIQSQIRGGVSQAMVRYHEVEPDKDSILFLDVNSLYSKCMTYKMPGRYIETIEELPENWRELFNENTEYTALLKVDLEYPAHLHDRDWAYPLAPHKYNDRLCTTFLPKYDYLVHAELLDFYLSRGMVLVKFHYGYVFEQDYTLRDYVDNNINKRIHTNSEVMKTLYKLLNNSLYGKTCENVFKYKEFDVIQDDERNEELANCKNMIGFNESFLIEKDKKEIILNKPIQIGFTILEFAKREIYRFLSVVQDEFKNDVVPMYTDTDSIMFGCNFVKPWEKFYNSEKIRPFLDFDKVPDHWGVRTPHTNKVSGLWSVEANGKTIVKYIGLRSKCYAYMFEDDTFVGKNKGVPKSSLAVLDNGSIKDITFEDYEKALFGGEDVRIKHLAIRSNKHQVTTQEIYKLGISGNDLKRIVHSNQRISLPFGYLGELYNTNDFDDPDNLERWRPKDLENGRW</sequence>
<reference evidence="11" key="1">
    <citation type="submission" date="2020-09" db="EMBL/GenBank/DDBJ databases">
        <title>Parvovirus dark matter in the feces of wild birds.</title>
        <authorList>
            <person name="Dai Z."/>
            <person name="Yang S."/>
            <person name="Zhang W."/>
        </authorList>
    </citation>
    <scope>NUCLEOTIDE SEQUENCE</scope>
    <source>
        <strain evidence="11">War203par011</strain>
    </source>
</reference>
<accession>A0A8E7G1Y8</accession>
<evidence type="ECO:0000256" key="6">
    <source>
        <dbReference type="ARBA" id="ARBA00022932"/>
    </source>
</evidence>
<keyword evidence="6" id="KW-0239">DNA-directed DNA polymerase</keyword>
<evidence type="ECO:0000256" key="1">
    <source>
        <dbReference type="ARBA" id="ARBA00005755"/>
    </source>
</evidence>
<dbReference type="GO" id="GO:0003677">
    <property type="term" value="F:DNA binding"/>
    <property type="evidence" value="ECO:0007669"/>
    <property type="project" value="UniProtKB-KW"/>
</dbReference>
<keyword evidence="7" id="KW-0238">DNA-binding</keyword>
<feature type="region of interest" description="Disordered" evidence="9">
    <location>
        <begin position="121"/>
        <end position="146"/>
    </location>
</feature>
<comment type="similarity">
    <text evidence="1">Belongs to the DNA polymerase type-B family.</text>
</comment>
<evidence type="ECO:0000259" key="10">
    <source>
        <dbReference type="Pfam" id="PF03175"/>
    </source>
</evidence>
<evidence type="ECO:0000256" key="9">
    <source>
        <dbReference type="SAM" id="MobiDB-lite"/>
    </source>
</evidence>
<evidence type="ECO:0000256" key="3">
    <source>
        <dbReference type="ARBA" id="ARBA00022679"/>
    </source>
</evidence>
<dbReference type="PANTHER" id="PTHR31511:SF12">
    <property type="entry name" value="RHO TERMINATION FACTOR N-TERMINAL DOMAIN-CONTAINING PROTEIN"/>
    <property type="match status" value="1"/>
</dbReference>
<feature type="compositionally biased region" description="Acidic residues" evidence="9">
    <location>
        <begin position="123"/>
        <end position="137"/>
    </location>
</feature>
<dbReference type="GO" id="GO:0003887">
    <property type="term" value="F:DNA-directed DNA polymerase activity"/>
    <property type="evidence" value="ECO:0007669"/>
    <property type="project" value="UniProtKB-KW"/>
</dbReference>
<protein>
    <recommendedName>
        <fullName evidence="2">DNA-directed DNA polymerase</fullName>
        <ecNumber evidence="2">2.7.7.7</ecNumber>
    </recommendedName>
</protein>
<dbReference type="GO" id="GO:0006260">
    <property type="term" value="P:DNA replication"/>
    <property type="evidence" value="ECO:0007669"/>
    <property type="project" value="UniProtKB-KW"/>
</dbReference>
<dbReference type="Pfam" id="PF03175">
    <property type="entry name" value="DNA_pol_B_2"/>
    <property type="match status" value="1"/>
</dbReference>
<name>A0A8E7G1Y8_9VIRU</name>
<organism evidence="11">
    <name type="scientific">Phylloscopus inornatus parvoviridae sp</name>
    <dbReference type="NCBI Taxonomy" id="2794539"/>
    <lineage>
        <taxon>Viruses</taxon>
        <taxon>Monodnaviria</taxon>
        <taxon>Shotokuvirae</taxon>
        <taxon>Cossaviricota</taxon>
        <taxon>Quintoviricetes</taxon>
        <taxon>Piccovirales</taxon>
        <taxon>Parvoviridae</taxon>
    </lineage>
</organism>
<dbReference type="PANTHER" id="PTHR31511">
    <property type="entry name" value="PROTEIN CBG23764"/>
    <property type="match status" value="1"/>
</dbReference>
<proteinExistence type="inferred from homology"/>
<dbReference type="EC" id="2.7.7.7" evidence="2"/>
<keyword evidence="5" id="KW-0235">DNA replication</keyword>
<dbReference type="InterPro" id="IPR004868">
    <property type="entry name" value="DNA-dir_DNA_pol_B_mt/vir"/>
</dbReference>